<dbReference type="NCBIfam" id="TIGR01428">
    <property type="entry name" value="HAD_type_II"/>
    <property type="match status" value="1"/>
</dbReference>
<keyword evidence="2 3" id="KW-0378">Hydrolase</keyword>
<dbReference type="SFLD" id="SFLDS00003">
    <property type="entry name" value="Haloacid_Dehalogenase"/>
    <property type="match status" value="1"/>
</dbReference>
<evidence type="ECO:0000256" key="1">
    <source>
        <dbReference type="ARBA" id="ARBA00008106"/>
    </source>
</evidence>
<dbReference type="NCBIfam" id="TIGR01493">
    <property type="entry name" value="HAD-SF-IA-v2"/>
    <property type="match status" value="1"/>
</dbReference>
<dbReference type="InterPro" id="IPR006328">
    <property type="entry name" value="2-HAD"/>
</dbReference>
<dbReference type="SFLD" id="SFLDG01129">
    <property type="entry name" value="C1.5:_HAD__Beta-PGM__Phosphata"/>
    <property type="match status" value="1"/>
</dbReference>
<evidence type="ECO:0000313" key="5">
    <source>
        <dbReference type="Proteomes" id="UP001523392"/>
    </source>
</evidence>
<dbReference type="Pfam" id="PF00702">
    <property type="entry name" value="Hydrolase"/>
    <property type="match status" value="1"/>
</dbReference>
<keyword evidence="5" id="KW-1185">Reference proteome</keyword>
<protein>
    <recommendedName>
        <fullName evidence="3">(S)-2-haloacid dehalogenase</fullName>
        <ecNumber evidence="3">3.8.1.2</ecNumber>
    </recommendedName>
    <alternativeName>
        <fullName evidence="3">2-haloalkanoic acid dehalogenase</fullName>
    </alternativeName>
    <alternativeName>
        <fullName evidence="3">Halocarboxylic acid halidohydrolase</fullName>
    </alternativeName>
    <alternativeName>
        <fullName evidence="3">L-2-haloacid dehalogenase</fullName>
    </alternativeName>
</protein>
<reference evidence="4 5" key="1">
    <citation type="submission" date="2021-12" db="EMBL/GenBank/DDBJ databases">
        <title>Siccirubricoccus leaddurans sp. nov., a high concentration Zn2+ tolerance bacterium.</title>
        <authorList>
            <person name="Cao Y."/>
        </authorList>
    </citation>
    <scope>NUCLEOTIDE SEQUENCE [LARGE SCALE GENOMIC DNA]</scope>
    <source>
        <strain evidence="4 5">KC 17139</strain>
    </source>
</reference>
<dbReference type="InterPro" id="IPR006439">
    <property type="entry name" value="HAD-SF_hydro_IA"/>
</dbReference>
<dbReference type="InterPro" id="IPR051540">
    <property type="entry name" value="S-2-haloacid_dehalogenase"/>
</dbReference>
<evidence type="ECO:0000256" key="3">
    <source>
        <dbReference type="RuleBase" id="RU368077"/>
    </source>
</evidence>
<evidence type="ECO:0000256" key="2">
    <source>
        <dbReference type="ARBA" id="ARBA00022801"/>
    </source>
</evidence>
<dbReference type="PRINTS" id="PR00413">
    <property type="entry name" value="HADHALOGNASE"/>
</dbReference>
<dbReference type="EC" id="3.8.1.2" evidence="3"/>
<dbReference type="InterPro" id="IPR023198">
    <property type="entry name" value="PGP-like_dom2"/>
</dbReference>
<organism evidence="4 5">
    <name type="scientific">Siccirubricoccus soli</name>
    <dbReference type="NCBI Taxonomy" id="2899147"/>
    <lineage>
        <taxon>Bacteria</taxon>
        <taxon>Pseudomonadati</taxon>
        <taxon>Pseudomonadota</taxon>
        <taxon>Alphaproteobacteria</taxon>
        <taxon>Acetobacterales</taxon>
        <taxon>Roseomonadaceae</taxon>
        <taxon>Siccirubricoccus</taxon>
    </lineage>
</organism>
<dbReference type="PANTHER" id="PTHR43316:SF3">
    <property type="entry name" value="HALOACID DEHALOGENASE, TYPE II (AFU_ORTHOLOGUE AFUA_2G07750)-RELATED"/>
    <property type="match status" value="1"/>
</dbReference>
<dbReference type="InterPro" id="IPR036412">
    <property type="entry name" value="HAD-like_sf"/>
</dbReference>
<dbReference type="Gene3D" id="3.40.50.1000">
    <property type="entry name" value="HAD superfamily/HAD-like"/>
    <property type="match status" value="1"/>
</dbReference>
<dbReference type="SUPFAM" id="SSF56784">
    <property type="entry name" value="HAD-like"/>
    <property type="match status" value="1"/>
</dbReference>
<proteinExistence type="inferred from homology"/>
<comment type="catalytic activity">
    <reaction evidence="3">
        <text>an (S)-2-haloacid + H2O = a (2R)-2-hydroxycarboxylate + a halide anion + H(+)</text>
        <dbReference type="Rhea" id="RHEA:11192"/>
        <dbReference type="ChEBI" id="CHEBI:15377"/>
        <dbReference type="ChEBI" id="CHEBI:15378"/>
        <dbReference type="ChEBI" id="CHEBI:16042"/>
        <dbReference type="ChEBI" id="CHEBI:58314"/>
        <dbReference type="ChEBI" id="CHEBI:137405"/>
        <dbReference type="EC" id="3.8.1.2"/>
    </reaction>
</comment>
<comment type="similarity">
    <text evidence="1 3">Belongs to the HAD-like hydrolase superfamily. S-2-haloalkanoic acid dehalogenase family.</text>
</comment>
<accession>A0ABT1DDK3</accession>
<dbReference type="EMBL" id="JAFIRR010000165">
    <property type="protein sequence ID" value="MCO6419025.1"/>
    <property type="molecule type" value="Genomic_DNA"/>
</dbReference>
<dbReference type="SFLD" id="SFLDG01135">
    <property type="entry name" value="C1.5.6:_HAD__Beta-PGM__Phospha"/>
    <property type="match status" value="1"/>
</dbReference>
<evidence type="ECO:0000313" key="4">
    <source>
        <dbReference type="EMBL" id="MCO6419025.1"/>
    </source>
</evidence>
<comment type="function">
    <text evidence="3">Catalyzes the hydrolytic dehalogenation of small (S)-2-haloalkanoic acids to yield the corresponding (R)-2-hydroxyalkanoic acids.</text>
</comment>
<dbReference type="Proteomes" id="UP001523392">
    <property type="component" value="Unassembled WGS sequence"/>
</dbReference>
<name>A0ABT1DDK3_9PROT</name>
<gene>
    <name evidence="4" type="ORF">JYK14_23115</name>
</gene>
<dbReference type="RefSeq" id="WP_252955649.1">
    <property type="nucleotide sequence ID" value="NZ_JAFIRR010000165.1"/>
</dbReference>
<dbReference type="SFLD" id="SFLDF00045">
    <property type="entry name" value="2-haloacid_dehalogenase"/>
    <property type="match status" value="1"/>
</dbReference>
<comment type="caution">
    <text evidence="4">The sequence shown here is derived from an EMBL/GenBank/DDBJ whole genome shotgun (WGS) entry which is preliminary data.</text>
</comment>
<dbReference type="Gene3D" id="1.10.150.240">
    <property type="entry name" value="Putative phosphatase, domain 2"/>
    <property type="match status" value="1"/>
</dbReference>
<dbReference type="PANTHER" id="PTHR43316">
    <property type="entry name" value="HYDROLASE, HALOACID DELAHOGENASE-RELATED"/>
    <property type="match status" value="1"/>
</dbReference>
<dbReference type="InterPro" id="IPR023214">
    <property type="entry name" value="HAD_sf"/>
</dbReference>
<sequence>MAQPRAAVFDAYGTLLDVHAAVARHAARLGPVAAPLSALWRSKQLEMSWIRSAAGAYEPFWALTEAALDHAMAVHGVADAALRADLLVAYRELDAYPEAAQVLATLRRKGIPTAILSNGSPEMLDSAVSAAGLAQLLDAVLSVDPLRRYKPDPGIYALAAEHFDLPPGEVAFISSNPWDAFGASCFGFRIFWVNRAGGPVEYGLDRRATILRDLAALPGMLA</sequence>
<dbReference type="CDD" id="cd02588">
    <property type="entry name" value="HAD_L2-DEX"/>
    <property type="match status" value="1"/>
</dbReference>